<comment type="caution">
    <text evidence="1">The sequence shown here is derived from an EMBL/GenBank/DDBJ whole genome shotgun (WGS) entry which is preliminary data.</text>
</comment>
<dbReference type="EMBL" id="CAJVPY010002279">
    <property type="protein sequence ID" value="CAG8554934.1"/>
    <property type="molecule type" value="Genomic_DNA"/>
</dbReference>
<evidence type="ECO:0000313" key="2">
    <source>
        <dbReference type="Proteomes" id="UP000789405"/>
    </source>
</evidence>
<reference evidence="1" key="1">
    <citation type="submission" date="2021-06" db="EMBL/GenBank/DDBJ databases">
        <authorList>
            <person name="Kallberg Y."/>
            <person name="Tangrot J."/>
            <person name="Rosling A."/>
        </authorList>
    </citation>
    <scope>NUCLEOTIDE SEQUENCE</scope>
    <source>
        <strain evidence="1">MA453B</strain>
    </source>
</reference>
<dbReference type="AlphaFoldDB" id="A0A9N9B431"/>
<dbReference type="Proteomes" id="UP000789405">
    <property type="component" value="Unassembled WGS sequence"/>
</dbReference>
<protein>
    <submittedName>
        <fullName evidence="1">9634_t:CDS:1</fullName>
    </submittedName>
</protein>
<organism evidence="1 2">
    <name type="scientific">Dentiscutata erythropus</name>
    <dbReference type="NCBI Taxonomy" id="1348616"/>
    <lineage>
        <taxon>Eukaryota</taxon>
        <taxon>Fungi</taxon>
        <taxon>Fungi incertae sedis</taxon>
        <taxon>Mucoromycota</taxon>
        <taxon>Glomeromycotina</taxon>
        <taxon>Glomeromycetes</taxon>
        <taxon>Diversisporales</taxon>
        <taxon>Gigasporaceae</taxon>
        <taxon>Dentiscutata</taxon>
    </lineage>
</organism>
<sequence length="60" mass="7132">DLYFNSKFSIKIFCGPELIYIYNQAQVQNMNKSQHPSAFGRPFGESYPEHFDYMKAIYEK</sequence>
<keyword evidence="2" id="KW-1185">Reference proteome</keyword>
<name>A0A9N9B431_9GLOM</name>
<feature type="non-terminal residue" evidence="1">
    <location>
        <position position="1"/>
    </location>
</feature>
<evidence type="ECO:0000313" key="1">
    <source>
        <dbReference type="EMBL" id="CAG8554934.1"/>
    </source>
</evidence>
<dbReference type="OrthoDB" id="2446250at2759"/>
<gene>
    <name evidence="1" type="ORF">DERYTH_LOCUS5451</name>
</gene>
<proteinExistence type="predicted"/>
<accession>A0A9N9B431</accession>